<evidence type="ECO:0008006" key="4">
    <source>
        <dbReference type="Google" id="ProtNLM"/>
    </source>
</evidence>
<dbReference type="PANTHER" id="PTHR33221:SF5">
    <property type="entry name" value="HTH-TYPE TRANSCRIPTIONAL REGULATOR ISCR"/>
    <property type="match status" value="1"/>
</dbReference>
<dbReference type="PROSITE" id="PS51197">
    <property type="entry name" value="HTH_RRF2_2"/>
    <property type="match status" value="1"/>
</dbReference>
<dbReference type="Pfam" id="PF02082">
    <property type="entry name" value="Rrf2"/>
    <property type="match status" value="1"/>
</dbReference>
<dbReference type="EMBL" id="MNZT01000093">
    <property type="protein sequence ID" value="OIP96139.1"/>
    <property type="molecule type" value="Genomic_DNA"/>
</dbReference>
<reference evidence="2 3" key="1">
    <citation type="journal article" date="2016" name="Environ. Microbiol.">
        <title>Genomic resolution of a cold subsurface aquifer community provides metabolic insights for novel microbes adapted to high CO concentrations.</title>
        <authorList>
            <person name="Probst A.J."/>
            <person name="Castelle C.J."/>
            <person name="Singh A."/>
            <person name="Brown C.T."/>
            <person name="Anantharaman K."/>
            <person name="Sharon I."/>
            <person name="Hug L.A."/>
            <person name="Burstein D."/>
            <person name="Emerson J.B."/>
            <person name="Thomas B.C."/>
            <person name="Banfield J.F."/>
        </authorList>
    </citation>
    <scope>NUCLEOTIDE SEQUENCE [LARGE SCALE GENOMIC DNA]</scope>
    <source>
        <strain evidence="2">CG2_30_54_11</strain>
    </source>
</reference>
<dbReference type="GO" id="GO:0003700">
    <property type="term" value="F:DNA-binding transcription factor activity"/>
    <property type="evidence" value="ECO:0007669"/>
    <property type="project" value="TreeGrafter"/>
</dbReference>
<keyword evidence="1" id="KW-0238">DNA-binding</keyword>
<dbReference type="InterPro" id="IPR036388">
    <property type="entry name" value="WH-like_DNA-bd_sf"/>
</dbReference>
<dbReference type="Proteomes" id="UP000183245">
    <property type="component" value="Unassembled WGS sequence"/>
</dbReference>
<name>A0A1J5IHF7_9BACT</name>
<gene>
    <name evidence="2" type="ORF">AUK40_05245</name>
</gene>
<dbReference type="SUPFAM" id="SSF46785">
    <property type="entry name" value="Winged helix' DNA-binding domain"/>
    <property type="match status" value="1"/>
</dbReference>
<evidence type="ECO:0000313" key="3">
    <source>
        <dbReference type="Proteomes" id="UP000183245"/>
    </source>
</evidence>
<organism evidence="2 3">
    <name type="scientific">Candidatus Wirthbacteria bacterium CG2_30_54_11</name>
    <dbReference type="NCBI Taxonomy" id="1817892"/>
    <lineage>
        <taxon>Bacteria</taxon>
        <taxon>Candidatus Wirthbacteria</taxon>
    </lineage>
</organism>
<proteinExistence type="predicted"/>
<evidence type="ECO:0000313" key="2">
    <source>
        <dbReference type="EMBL" id="OIP96139.1"/>
    </source>
</evidence>
<dbReference type="AlphaFoldDB" id="A0A1J5IHF7"/>
<dbReference type="GO" id="GO:0003677">
    <property type="term" value="F:DNA binding"/>
    <property type="evidence" value="ECO:0007669"/>
    <property type="project" value="UniProtKB-KW"/>
</dbReference>
<comment type="caution">
    <text evidence="2">The sequence shown here is derived from an EMBL/GenBank/DDBJ whole genome shotgun (WGS) entry which is preliminary data.</text>
</comment>
<protein>
    <recommendedName>
        <fullName evidence="4">Rrf2 family transcriptional regulator</fullName>
    </recommendedName>
</protein>
<dbReference type="PANTHER" id="PTHR33221">
    <property type="entry name" value="WINGED HELIX-TURN-HELIX TRANSCRIPTIONAL REGULATOR, RRF2 FAMILY"/>
    <property type="match status" value="1"/>
</dbReference>
<dbReference type="InterPro" id="IPR000944">
    <property type="entry name" value="Tscrpt_reg_Rrf2"/>
</dbReference>
<accession>A0A1J5IHF7</accession>
<dbReference type="Gene3D" id="1.10.10.10">
    <property type="entry name" value="Winged helix-like DNA-binding domain superfamily/Winged helix DNA-binding domain"/>
    <property type="match status" value="1"/>
</dbReference>
<evidence type="ECO:0000256" key="1">
    <source>
        <dbReference type="ARBA" id="ARBA00023125"/>
    </source>
</evidence>
<sequence>MYISKQTDYAMFLMAALAQQKDGDDPLSLSGFAEAEELSFFFLQRIARKLRTAGLVRGVEGRNGGYCLKRPAAEITLGDIIRAMEGTLRVTDCATEGTVKKCPRYDRCRVQKTWCELKMHIAAFYDQLTLEDILSSEHKPITL</sequence>
<dbReference type="GO" id="GO:0005829">
    <property type="term" value="C:cytosol"/>
    <property type="evidence" value="ECO:0007669"/>
    <property type="project" value="TreeGrafter"/>
</dbReference>
<dbReference type="InterPro" id="IPR036390">
    <property type="entry name" value="WH_DNA-bd_sf"/>
</dbReference>
<dbReference type="STRING" id="1817892.AUK40_05245"/>
<dbReference type="NCBIfam" id="TIGR00738">
    <property type="entry name" value="rrf2_super"/>
    <property type="match status" value="1"/>
</dbReference>